<feature type="signal peptide" evidence="1">
    <location>
        <begin position="1"/>
        <end position="19"/>
    </location>
</feature>
<protein>
    <submittedName>
        <fullName evidence="4">C-type lectin domain-containing protein</fullName>
    </submittedName>
</protein>
<reference evidence="4" key="1">
    <citation type="submission" date="2022-11" db="UniProtKB">
        <authorList>
            <consortium name="WormBaseParasite"/>
        </authorList>
    </citation>
    <scope>IDENTIFICATION</scope>
</reference>
<dbReference type="AlphaFoldDB" id="A0A914C7N5"/>
<dbReference type="InterPro" id="IPR016187">
    <property type="entry name" value="CTDL_fold"/>
</dbReference>
<dbReference type="SUPFAM" id="SSF56436">
    <property type="entry name" value="C-type lectin-like"/>
    <property type="match status" value="2"/>
</dbReference>
<dbReference type="InterPro" id="IPR050111">
    <property type="entry name" value="C-type_lectin/snaclec_domain"/>
</dbReference>
<evidence type="ECO:0000259" key="2">
    <source>
        <dbReference type="PROSITE" id="PS50041"/>
    </source>
</evidence>
<feature type="domain" description="C-type lectin" evidence="2">
    <location>
        <begin position="30"/>
        <end position="132"/>
    </location>
</feature>
<dbReference type="PANTHER" id="PTHR22803">
    <property type="entry name" value="MANNOSE, PHOSPHOLIPASE, LECTIN RECEPTOR RELATED"/>
    <property type="match status" value="1"/>
</dbReference>
<name>A0A914C7N5_9BILA</name>
<dbReference type="WBParaSite" id="ACRNAN_Path_409.g1553.t1">
    <property type="protein sequence ID" value="ACRNAN_Path_409.g1553.t1"/>
    <property type="gene ID" value="ACRNAN_Path_409.g1553"/>
</dbReference>
<accession>A0A914C7N5</accession>
<dbReference type="InterPro" id="IPR001304">
    <property type="entry name" value="C-type_lectin-like"/>
</dbReference>
<organism evidence="3 4">
    <name type="scientific">Acrobeloides nanus</name>
    <dbReference type="NCBI Taxonomy" id="290746"/>
    <lineage>
        <taxon>Eukaryota</taxon>
        <taxon>Metazoa</taxon>
        <taxon>Ecdysozoa</taxon>
        <taxon>Nematoda</taxon>
        <taxon>Chromadorea</taxon>
        <taxon>Rhabditida</taxon>
        <taxon>Tylenchina</taxon>
        <taxon>Cephalobomorpha</taxon>
        <taxon>Cephaloboidea</taxon>
        <taxon>Cephalobidae</taxon>
        <taxon>Acrobeloides</taxon>
    </lineage>
</organism>
<dbReference type="Gene3D" id="3.10.100.10">
    <property type="entry name" value="Mannose-Binding Protein A, subunit A"/>
    <property type="match status" value="2"/>
</dbReference>
<proteinExistence type="predicted"/>
<feature type="chain" id="PRO_5037977752" evidence="1">
    <location>
        <begin position="20"/>
        <end position="295"/>
    </location>
</feature>
<dbReference type="InterPro" id="IPR016186">
    <property type="entry name" value="C-type_lectin-like/link_sf"/>
</dbReference>
<keyword evidence="1" id="KW-0732">Signal</keyword>
<dbReference type="CDD" id="cd00037">
    <property type="entry name" value="CLECT"/>
    <property type="match status" value="1"/>
</dbReference>
<dbReference type="Proteomes" id="UP000887540">
    <property type="component" value="Unplaced"/>
</dbReference>
<sequence>MSPVLFSLLLLFFSHKIYGNCPEGAIEGNNPNDCYYFFLEQLNWAAAERNCQRIQGHLTSITNTFQNYLLLSEITEVWMNLVASVWTGGNTQPDIGAWSWSDGTPFVYQNWAIADGKWYSVDCETTLPFICKVNATSYVTPTTTIPTTRKTTTHTPECPSDYTYFNQTNSCYKFYSLQSFIFNNSEALCVSDGGHLASIHSEAENHFIGKTILKPLDSAIGDATMAWIGVLYQDGGWTWTDGTRYDYSKWYSEGDSNSPCGAYDASSSDSDYLQWYGTDCSDTDYGGLVCKISLN</sequence>
<evidence type="ECO:0000313" key="3">
    <source>
        <dbReference type="Proteomes" id="UP000887540"/>
    </source>
</evidence>
<keyword evidence="3" id="KW-1185">Reference proteome</keyword>
<feature type="domain" description="C-type lectin" evidence="2">
    <location>
        <begin position="167"/>
        <end position="281"/>
    </location>
</feature>
<dbReference type="PROSITE" id="PS50041">
    <property type="entry name" value="C_TYPE_LECTIN_2"/>
    <property type="match status" value="2"/>
</dbReference>
<evidence type="ECO:0000313" key="4">
    <source>
        <dbReference type="WBParaSite" id="ACRNAN_Path_409.g1553.t1"/>
    </source>
</evidence>
<evidence type="ECO:0000256" key="1">
    <source>
        <dbReference type="SAM" id="SignalP"/>
    </source>
</evidence>
<dbReference type="Pfam" id="PF00059">
    <property type="entry name" value="Lectin_C"/>
    <property type="match status" value="2"/>
</dbReference>
<dbReference type="SMART" id="SM00034">
    <property type="entry name" value="CLECT"/>
    <property type="match status" value="2"/>
</dbReference>